<dbReference type="PRINTS" id="PR00455">
    <property type="entry name" value="HTHTETR"/>
</dbReference>
<dbReference type="PROSITE" id="PS01081">
    <property type="entry name" value="HTH_TETR_1"/>
    <property type="match status" value="1"/>
</dbReference>
<feature type="domain" description="HTH tetR-type" evidence="5">
    <location>
        <begin position="56"/>
        <end position="116"/>
    </location>
</feature>
<proteinExistence type="predicted"/>
<evidence type="ECO:0000313" key="7">
    <source>
        <dbReference type="Proteomes" id="UP000646738"/>
    </source>
</evidence>
<dbReference type="PANTHER" id="PTHR30055">
    <property type="entry name" value="HTH-TYPE TRANSCRIPTIONAL REGULATOR RUTR"/>
    <property type="match status" value="1"/>
</dbReference>
<dbReference type="InterPro" id="IPR023772">
    <property type="entry name" value="DNA-bd_HTH_TetR-type_CS"/>
</dbReference>
<name>A0ABQ3REU6_STRRR</name>
<keyword evidence="3" id="KW-0804">Transcription</keyword>
<evidence type="ECO:0000256" key="2">
    <source>
        <dbReference type="ARBA" id="ARBA00023125"/>
    </source>
</evidence>
<dbReference type="EMBL" id="BNEA01000015">
    <property type="protein sequence ID" value="GHI54394.1"/>
    <property type="molecule type" value="Genomic_DNA"/>
</dbReference>
<dbReference type="Pfam" id="PF00440">
    <property type="entry name" value="TetR_N"/>
    <property type="match status" value="1"/>
</dbReference>
<dbReference type="InterPro" id="IPR001647">
    <property type="entry name" value="HTH_TetR"/>
</dbReference>
<sequence>MTVDAPSTLCTMGMPGCGGKMEIRPVTTDRQQVIIERSYGGYAAKRVRRMRQVRAEETRNALLLAAAQTFDRDGYEGTTLATISDRAAVSKGALSFHFSSKSALADAVQYVSCERSRTELKALDDPGVPALRALGAMVRGLADRLATDPLTRAGLRLARERGPSSGAAMDCRLAWRAVLRQTVLRAREEGSLLPGADVESVVELALALALHQEAVPANRDREAWLTDVWELLLPALASPAFSDPLTPTSS</sequence>
<dbReference type="InterPro" id="IPR009057">
    <property type="entry name" value="Homeodomain-like_sf"/>
</dbReference>
<feature type="DNA-binding region" description="H-T-H motif" evidence="4">
    <location>
        <begin position="79"/>
        <end position="98"/>
    </location>
</feature>
<evidence type="ECO:0000256" key="1">
    <source>
        <dbReference type="ARBA" id="ARBA00023015"/>
    </source>
</evidence>
<dbReference type="PROSITE" id="PS50977">
    <property type="entry name" value="HTH_TETR_2"/>
    <property type="match status" value="1"/>
</dbReference>
<dbReference type="Proteomes" id="UP000646738">
    <property type="component" value="Unassembled WGS sequence"/>
</dbReference>
<evidence type="ECO:0000256" key="3">
    <source>
        <dbReference type="ARBA" id="ARBA00023163"/>
    </source>
</evidence>
<keyword evidence="7" id="KW-1185">Reference proteome</keyword>
<dbReference type="InterPro" id="IPR050109">
    <property type="entry name" value="HTH-type_TetR-like_transc_reg"/>
</dbReference>
<dbReference type="InterPro" id="IPR036271">
    <property type="entry name" value="Tet_transcr_reg_TetR-rel_C_sf"/>
</dbReference>
<evidence type="ECO:0000313" key="6">
    <source>
        <dbReference type="EMBL" id="GHI54394.1"/>
    </source>
</evidence>
<dbReference type="PANTHER" id="PTHR30055:SF234">
    <property type="entry name" value="HTH-TYPE TRANSCRIPTIONAL REGULATOR BETI"/>
    <property type="match status" value="1"/>
</dbReference>
<protein>
    <recommendedName>
        <fullName evidence="5">HTH tetR-type domain-containing protein</fullName>
    </recommendedName>
</protein>
<dbReference type="SUPFAM" id="SSF48498">
    <property type="entry name" value="Tetracyclin repressor-like, C-terminal domain"/>
    <property type="match status" value="1"/>
</dbReference>
<keyword evidence="2 4" id="KW-0238">DNA-binding</keyword>
<evidence type="ECO:0000259" key="5">
    <source>
        <dbReference type="PROSITE" id="PS50977"/>
    </source>
</evidence>
<accession>A0ABQ3REU6</accession>
<reference evidence="7" key="1">
    <citation type="submission" date="2023-07" db="EMBL/GenBank/DDBJ databases">
        <title>Whole genome shotgun sequence of Streptomyces achromogenes subsp. rubradiris NBRC 14000.</title>
        <authorList>
            <person name="Komaki H."/>
            <person name="Tamura T."/>
        </authorList>
    </citation>
    <scope>NUCLEOTIDE SEQUENCE [LARGE SCALE GENOMIC DNA]</scope>
    <source>
        <strain evidence="7">NBRC 14000</strain>
    </source>
</reference>
<gene>
    <name evidence="6" type="ORF">Srubr_42400</name>
</gene>
<evidence type="ECO:0000256" key="4">
    <source>
        <dbReference type="PROSITE-ProRule" id="PRU00335"/>
    </source>
</evidence>
<comment type="caution">
    <text evidence="6">The sequence shown here is derived from an EMBL/GenBank/DDBJ whole genome shotgun (WGS) entry which is preliminary data.</text>
</comment>
<keyword evidence="1" id="KW-0805">Transcription regulation</keyword>
<dbReference type="Gene3D" id="1.10.357.10">
    <property type="entry name" value="Tetracycline Repressor, domain 2"/>
    <property type="match status" value="1"/>
</dbReference>
<dbReference type="SUPFAM" id="SSF46689">
    <property type="entry name" value="Homeodomain-like"/>
    <property type="match status" value="1"/>
</dbReference>
<organism evidence="6 7">
    <name type="scientific">Streptomyces rubradiris</name>
    <name type="common">Streptomyces achromogenes subsp. rubradiris</name>
    <dbReference type="NCBI Taxonomy" id="285531"/>
    <lineage>
        <taxon>Bacteria</taxon>
        <taxon>Bacillati</taxon>
        <taxon>Actinomycetota</taxon>
        <taxon>Actinomycetes</taxon>
        <taxon>Kitasatosporales</taxon>
        <taxon>Streptomycetaceae</taxon>
        <taxon>Streptomyces</taxon>
    </lineage>
</organism>